<comment type="subcellular location">
    <subcellularLocation>
        <location evidence="1">Membrane</location>
        <topology evidence="1">Multi-pass membrane protein</topology>
    </subcellularLocation>
</comment>
<keyword evidence="10" id="KW-1185">Reference proteome</keyword>
<organism evidence="9 10">
    <name type="scientific">Parabacteroides chartae</name>
    <dbReference type="NCBI Taxonomy" id="1037355"/>
    <lineage>
        <taxon>Bacteria</taxon>
        <taxon>Pseudomonadati</taxon>
        <taxon>Bacteroidota</taxon>
        <taxon>Bacteroidia</taxon>
        <taxon>Bacteroidales</taxon>
        <taxon>Tannerellaceae</taxon>
        <taxon>Parabacteroides</taxon>
    </lineage>
</organism>
<feature type="transmembrane region" description="Helical" evidence="7">
    <location>
        <begin position="333"/>
        <end position="352"/>
    </location>
</feature>
<evidence type="ECO:0000256" key="3">
    <source>
        <dbReference type="ARBA" id="ARBA00022692"/>
    </source>
</evidence>
<dbReference type="EMBL" id="FUYQ01000027">
    <property type="protein sequence ID" value="SKB83396.1"/>
    <property type="molecule type" value="Genomic_DNA"/>
</dbReference>
<proteinExistence type="inferred from homology"/>
<comment type="similarity">
    <text evidence="2">Belongs to the major facilitator superfamily. Nitrate/nitrite porter (TC 2.A.1.8) family.</text>
</comment>
<feature type="transmembrane region" description="Helical" evidence="7">
    <location>
        <begin position="398"/>
        <end position="422"/>
    </location>
</feature>
<feature type="transmembrane region" description="Helical" evidence="7">
    <location>
        <begin position="12"/>
        <end position="32"/>
    </location>
</feature>
<dbReference type="PANTHER" id="PTHR23515">
    <property type="entry name" value="HIGH-AFFINITY NITRATE TRANSPORTER 2.3"/>
    <property type="match status" value="1"/>
</dbReference>
<dbReference type="GO" id="GO:0042128">
    <property type="term" value="P:nitrate assimilation"/>
    <property type="evidence" value="ECO:0007669"/>
    <property type="project" value="UniProtKB-KW"/>
</dbReference>
<feature type="transmembrane region" description="Helical" evidence="7">
    <location>
        <begin position="44"/>
        <end position="67"/>
    </location>
</feature>
<dbReference type="SUPFAM" id="SSF103473">
    <property type="entry name" value="MFS general substrate transporter"/>
    <property type="match status" value="1"/>
</dbReference>
<feature type="transmembrane region" description="Helical" evidence="7">
    <location>
        <begin position="110"/>
        <end position="132"/>
    </location>
</feature>
<feature type="transmembrane region" description="Helical" evidence="7">
    <location>
        <begin position="245"/>
        <end position="265"/>
    </location>
</feature>
<dbReference type="GO" id="GO:0016020">
    <property type="term" value="C:membrane"/>
    <property type="evidence" value="ECO:0007669"/>
    <property type="project" value="UniProtKB-SubCell"/>
</dbReference>
<keyword evidence="3 7" id="KW-0812">Transmembrane</keyword>
<evidence type="ECO:0000256" key="7">
    <source>
        <dbReference type="SAM" id="Phobius"/>
    </source>
</evidence>
<evidence type="ECO:0000313" key="9">
    <source>
        <dbReference type="EMBL" id="SKB83396.1"/>
    </source>
</evidence>
<feature type="transmembrane region" description="Helical" evidence="7">
    <location>
        <begin position="308"/>
        <end position="327"/>
    </location>
</feature>
<feature type="transmembrane region" description="Helical" evidence="7">
    <location>
        <begin position="364"/>
        <end position="386"/>
    </location>
</feature>
<evidence type="ECO:0000256" key="2">
    <source>
        <dbReference type="ARBA" id="ARBA00008432"/>
    </source>
</evidence>
<keyword evidence="4 7" id="KW-1133">Transmembrane helix</keyword>
<dbReference type="GO" id="GO:0015112">
    <property type="term" value="F:nitrate transmembrane transporter activity"/>
    <property type="evidence" value="ECO:0007669"/>
    <property type="project" value="InterPro"/>
</dbReference>
<feature type="domain" description="Major facilitator superfamily (MFS) profile" evidence="8">
    <location>
        <begin position="13"/>
        <end position="427"/>
    </location>
</feature>
<evidence type="ECO:0000256" key="4">
    <source>
        <dbReference type="ARBA" id="ARBA00022989"/>
    </source>
</evidence>
<dbReference type="PROSITE" id="PS50850">
    <property type="entry name" value="MFS"/>
    <property type="match status" value="1"/>
</dbReference>
<dbReference type="Pfam" id="PF07690">
    <property type="entry name" value="MFS_1"/>
    <property type="match status" value="1"/>
</dbReference>
<reference evidence="10" key="1">
    <citation type="submission" date="2017-02" db="EMBL/GenBank/DDBJ databases">
        <authorList>
            <person name="Varghese N."/>
            <person name="Submissions S."/>
        </authorList>
    </citation>
    <scope>NUCLEOTIDE SEQUENCE [LARGE SCALE GENOMIC DNA]</scope>
    <source>
        <strain evidence="10">DSM 24967</strain>
    </source>
</reference>
<evidence type="ECO:0000313" key="10">
    <source>
        <dbReference type="Proteomes" id="UP000190852"/>
    </source>
</evidence>
<evidence type="ECO:0000256" key="1">
    <source>
        <dbReference type="ARBA" id="ARBA00004141"/>
    </source>
</evidence>
<name>A0A1T5EHM0_9BACT</name>
<dbReference type="Gene3D" id="1.20.1250.20">
    <property type="entry name" value="MFS general substrate transporter like domains"/>
    <property type="match status" value="2"/>
</dbReference>
<keyword evidence="6 7" id="KW-0472">Membrane</keyword>
<protein>
    <submittedName>
        <fullName evidence="9">MFS transporter, NNP family, nitrate/nitrite transporter</fullName>
    </submittedName>
</protein>
<sequence length="427" mass="44887">MNTAKISGSPVRGLTAATIGFFFGSAAISLFGPSATKLNEVMDLSPSMMGLLVAIPTLSGSLLRIPFGASVDENGGRKSFLLLMILSVIGLAGLSILLGTHYPSNMQGTYWLILVFGCLSGCGVATFSVGAGQSSYWFPKNKQGFALGIFGGLGTLGAGVFAIVLPLLLHSVGFVSAYYIWTAFMIAGTILYFIISCNAYHFQFRKQGYSEEASKAMAIEAGQELFPAGNMKQSLLLSARIPETWILVIAYFVTFGGFMALTAWLPTYWQKAHGLSVTQAGLFTSVYACLAALLRIPGGNLADKIGGLKVSLFAISLLGTVAAVMAFSSNLAVSGLCTLIIAVAFGLNNAAIMKLVPVYVSKSVGGASGWVGGLGAFGGFVIPPVLGKVVDTMGATGYYRGFLIFSLFSVIVMLILYFGLVVRNKNK</sequence>
<dbReference type="InterPro" id="IPR011701">
    <property type="entry name" value="MFS"/>
</dbReference>
<accession>A0A1T5EHM0</accession>
<keyword evidence="5" id="KW-0534">Nitrate assimilation</keyword>
<feature type="transmembrane region" description="Helical" evidence="7">
    <location>
        <begin position="79"/>
        <end position="98"/>
    </location>
</feature>
<dbReference type="InterPro" id="IPR020846">
    <property type="entry name" value="MFS_dom"/>
</dbReference>
<feature type="transmembrane region" description="Helical" evidence="7">
    <location>
        <begin position="277"/>
        <end position="296"/>
    </location>
</feature>
<feature type="transmembrane region" description="Helical" evidence="7">
    <location>
        <begin position="144"/>
        <end position="169"/>
    </location>
</feature>
<evidence type="ECO:0000256" key="6">
    <source>
        <dbReference type="ARBA" id="ARBA00023136"/>
    </source>
</evidence>
<evidence type="ECO:0000259" key="8">
    <source>
        <dbReference type="PROSITE" id="PS50850"/>
    </source>
</evidence>
<dbReference type="RefSeq" id="WP_079684376.1">
    <property type="nucleotide sequence ID" value="NZ_FUYQ01000027.1"/>
</dbReference>
<dbReference type="AlphaFoldDB" id="A0A1T5EHM0"/>
<gene>
    <name evidence="9" type="ORF">SAMN05660349_02967</name>
</gene>
<dbReference type="InterPro" id="IPR036259">
    <property type="entry name" value="MFS_trans_sf"/>
</dbReference>
<evidence type="ECO:0000256" key="5">
    <source>
        <dbReference type="ARBA" id="ARBA00023063"/>
    </source>
</evidence>
<feature type="transmembrane region" description="Helical" evidence="7">
    <location>
        <begin position="175"/>
        <end position="195"/>
    </location>
</feature>
<dbReference type="Proteomes" id="UP000190852">
    <property type="component" value="Unassembled WGS sequence"/>
</dbReference>
<dbReference type="InterPro" id="IPR044772">
    <property type="entry name" value="NO3_transporter"/>
</dbReference>